<organism evidence="1 2">
    <name type="scientific">Trichogramma kaykai</name>
    <dbReference type="NCBI Taxonomy" id="54128"/>
    <lineage>
        <taxon>Eukaryota</taxon>
        <taxon>Metazoa</taxon>
        <taxon>Ecdysozoa</taxon>
        <taxon>Arthropoda</taxon>
        <taxon>Hexapoda</taxon>
        <taxon>Insecta</taxon>
        <taxon>Pterygota</taxon>
        <taxon>Neoptera</taxon>
        <taxon>Endopterygota</taxon>
        <taxon>Hymenoptera</taxon>
        <taxon>Apocrita</taxon>
        <taxon>Proctotrupomorpha</taxon>
        <taxon>Chalcidoidea</taxon>
        <taxon>Trichogrammatidae</taxon>
        <taxon>Trichogramma</taxon>
    </lineage>
</organism>
<name>A0ABD2WRX9_9HYME</name>
<protein>
    <submittedName>
        <fullName evidence="1">Uncharacterized protein</fullName>
    </submittedName>
</protein>
<reference evidence="1 2" key="1">
    <citation type="journal article" date="2024" name="bioRxiv">
        <title>A reference genome for Trichogramma kaykai: A tiny desert-dwelling parasitoid wasp with competing sex-ratio distorters.</title>
        <authorList>
            <person name="Culotta J."/>
            <person name="Lindsey A.R."/>
        </authorList>
    </citation>
    <scope>NUCLEOTIDE SEQUENCE [LARGE SCALE GENOMIC DNA]</scope>
    <source>
        <strain evidence="1 2">KSX58</strain>
    </source>
</reference>
<dbReference type="AlphaFoldDB" id="A0ABD2WRX9"/>
<evidence type="ECO:0000313" key="2">
    <source>
        <dbReference type="Proteomes" id="UP001627154"/>
    </source>
</evidence>
<dbReference type="Proteomes" id="UP001627154">
    <property type="component" value="Unassembled WGS sequence"/>
</dbReference>
<proteinExistence type="predicted"/>
<sequence length="74" mass="8006">MHKEADILSTIGMLGTSCNEKETASTMSSVYLDTRLTANRPLRCTTIGSSSDQTINLYLLSSPAADGLALRRKK</sequence>
<accession>A0ABD2WRX9</accession>
<gene>
    <name evidence="1" type="ORF">TKK_010803</name>
</gene>
<dbReference type="EMBL" id="JBJJXI010000085">
    <property type="protein sequence ID" value="KAL3395201.1"/>
    <property type="molecule type" value="Genomic_DNA"/>
</dbReference>
<dbReference type="PROSITE" id="PS51257">
    <property type="entry name" value="PROKAR_LIPOPROTEIN"/>
    <property type="match status" value="1"/>
</dbReference>
<comment type="caution">
    <text evidence="1">The sequence shown here is derived from an EMBL/GenBank/DDBJ whole genome shotgun (WGS) entry which is preliminary data.</text>
</comment>
<keyword evidence="2" id="KW-1185">Reference proteome</keyword>
<evidence type="ECO:0000313" key="1">
    <source>
        <dbReference type="EMBL" id="KAL3395201.1"/>
    </source>
</evidence>